<reference evidence="1" key="1">
    <citation type="journal article" date="2021" name="Open Biol.">
        <title>Shared evolutionary footprints suggest mitochondrial oxidative damage underlies multiple complex I losses in fungi.</title>
        <authorList>
            <person name="Schikora-Tamarit M.A."/>
            <person name="Marcet-Houben M."/>
            <person name="Nosek J."/>
            <person name="Gabaldon T."/>
        </authorList>
    </citation>
    <scope>NUCLEOTIDE SEQUENCE</scope>
    <source>
        <strain evidence="1">CBS6341</strain>
    </source>
</reference>
<dbReference type="OrthoDB" id="10413528at2759"/>
<name>A0A9P8PIB3_9ASCO</name>
<dbReference type="AlphaFoldDB" id="A0A9P8PIB3"/>
<dbReference type="EMBL" id="JAEUBF010001246">
    <property type="protein sequence ID" value="KAH3672040.1"/>
    <property type="molecule type" value="Genomic_DNA"/>
</dbReference>
<protein>
    <submittedName>
        <fullName evidence="1">Uncharacterized protein</fullName>
    </submittedName>
</protein>
<evidence type="ECO:0000313" key="2">
    <source>
        <dbReference type="Proteomes" id="UP000769528"/>
    </source>
</evidence>
<gene>
    <name evidence="1" type="ORF">WICMUC_004487</name>
</gene>
<reference evidence="1" key="2">
    <citation type="submission" date="2021-01" db="EMBL/GenBank/DDBJ databases">
        <authorList>
            <person name="Schikora-Tamarit M.A."/>
        </authorList>
    </citation>
    <scope>NUCLEOTIDE SEQUENCE</scope>
    <source>
        <strain evidence="1">CBS6341</strain>
    </source>
</reference>
<sequence>MCCKRANLEVELNAFLIVVCPSSESNQILQAPALFKLGNETTGPRVIPSLVNTVETPPPRLMALQPRIAEATRQPSVVAIGIWYGLPSIINGPAIPTGSGKYPITFSQQAPKTRS</sequence>
<evidence type="ECO:0000313" key="1">
    <source>
        <dbReference type="EMBL" id="KAH3672040.1"/>
    </source>
</evidence>
<comment type="caution">
    <text evidence="1">The sequence shown here is derived from an EMBL/GenBank/DDBJ whole genome shotgun (WGS) entry which is preliminary data.</text>
</comment>
<accession>A0A9P8PIB3</accession>
<keyword evidence="2" id="KW-1185">Reference proteome</keyword>
<organism evidence="1 2">
    <name type="scientific">Wickerhamomyces mucosus</name>
    <dbReference type="NCBI Taxonomy" id="1378264"/>
    <lineage>
        <taxon>Eukaryota</taxon>
        <taxon>Fungi</taxon>
        <taxon>Dikarya</taxon>
        <taxon>Ascomycota</taxon>
        <taxon>Saccharomycotina</taxon>
        <taxon>Saccharomycetes</taxon>
        <taxon>Phaffomycetales</taxon>
        <taxon>Wickerhamomycetaceae</taxon>
        <taxon>Wickerhamomyces</taxon>
    </lineage>
</organism>
<dbReference type="Proteomes" id="UP000769528">
    <property type="component" value="Unassembled WGS sequence"/>
</dbReference>
<proteinExistence type="predicted"/>